<keyword evidence="2" id="KW-1185">Reference proteome</keyword>
<proteinExistence type="predicted"/>
<dbReference type="AlphaFoldDB" id="A0AAV4M9B9"/>
<accession>A0AAV4M9B9</accession>
<dbReference type="EMBL" id="BPLR01019539">
    <property type="protein sequence ID" value="GIX68986.1"/>
    <property type="molecule type" value="Genomic_DNA"/>
</dbReference>
<organism evidence="1 2">
    <name type="scientific">Caerostris extrusa</name>
    <name type="common">Bark spider</name>
    <name type="synonym">Caerostris bankana</name>
    <dbReference type="NCBI Taxonomy" id="172846"/>
    <lineage>
        <taxon>Eukaryota</taxon>
        <taxon>Metazoa</taxon>
        <taxon>Ecdysozoa</taxon>
        <taxon>Arthropoda</taxon>
        <taxon>Chelicerata</taxon>
        <taxon>Arachnida</taxon>
        <taxon>Araneae</taxon>
        <taxon>Araneomorphae</taxon>
        <taxon>Entelegynae</taxon>
        <taxon>Araneoidea</taxon>
        <taxon>Araneidae</taxon>
        <taxon>Caerostris</taxon>
    </lineage>
</organism>
<protein>
    <submittedName>
        <fullName evidence="1">Uncharacterized protein</fullName>
    </submittedName>
</protein>
<sequence>MLDIKGFHSLSHRLTIENDQVIVCQALLEHKTANVELANRRFEMNVATGLFKYYVPNLVWSNDWKVSVANNIPNYSDWWSSICIMLAIESFSNCLVDLKQVWIEKLSISIKI</sequence>
<evidence type="ECO:0000313" key="1">
    <source>
        <dbReference type="EMBL" id="GIX68986.1"/>
    </source>
</evidence>
<name>A0AAV4M9B9_CAEEX</name>
<evidence type="ECO:0000313" key="2">
    <source>
        <dbReference type="Proteomes" id="UP001054945"/>
    </source>
</evidence>
<comment type="caution">
    <text evidence="1">The sequence shown here is derived from an EMBL/GenBank/DDBJ whole genome shotgun (WGS) entry which is preliminary data.</text>
</comment>
<reference evidence="1 2" key="1">
    <citation type="submission" date="2021-06" db="EMBL/GenBank/DDBJ databases">
        <title>Caerostris extrusa draft genome.</title>
        <authorList>
            <person name="Kono N."/>
            <person name="Arakawa K."/>
        </authorList>
    </citation>
    <scope>NUCLEOTIDE SEQUENCE [LARGE SCALE GENOMIC DNA]</scope>
</reference>
<gene>
    <name evidence="1" type="ORF">CEXT_88571</name>
</gene>
<dbReference type="Proteomes" id="UP001054945">
    <property type="component" value="Unassembled WGS sequence"/>
</dbReference>